<reference evidence="2 3" key="1">
    <citation type="submission" date="2020-08" db="EMBL/GenBank/DDBJ databases">
        <title>Sequencing the genomes of 1000 actinobacteria strains.</title>
        <authorList>
            <person name="Klenk H.-P."/>
        </authorList>
    </citation>
    <scope>NUCLEOTIDE SEQUENCE [LARGE SCALE GENOMIC DNA]</scope>
    <source>
        <strain evidence="2 3">DSM 43150</strain>
    </source>
</reference>
<dbReference type="RefSeq" id="WP_188124256.1">
    <property type="nucleotide sequence ID" value="NZ_BOMP01000187.1"/>
</dbReference>
<dbReference type="AlphaFoldDB" id="A0A7W7HKX5"/>
<comment type="caution">
    <text evidence="2">The sequence shown here is derived from an EMBL/GenBank/DDBJ whole genome shotgun (WGS) entry which is preliminary data.</text>
</comment>
<dbReference type="EMBL" id="JACHNC010000001">
    <property type="protein sequence ID" value="MBB4752394.1"/>
    <property type="molecule type" value="Genomic_DNA"/>
</dbReference>
<feature type="transmembrane region" description="Helical" evidence="1">
    <location>
        <begin position="118"/>
        <end position="139"/>
    </location>
</feature>
<feature type="transmembrane region" description="Helical" evidence="1">
    <location>
        <begin position="92"/>
        <end position="112"/>
    </location>
</feature>
<sequence>MTISRAELGVQASQVHDHRYSLTRFFRLHRGRSPIKSPGQIPATRLRNDPAKGPLTPCHWSSMLLPSQHRFSRALGILVEFHRNTGKMLRTALLLVLLGVALFALPALLNLIGYEFTLGPWIAYAMGAILAFLGIARIYQIIRHPFRLAVGEAGLSIRCDGLNADVPWAALAEVSIERVHFVDPSSAPHLIIWPVPGAELGFKFGYRRKGDDRPGCLVIQIDELREAPAQVAAVLQAYAGGRFNARDLPASAG</sequence>
<dbReference type="Proteomes" id="UP000590511">
    <property type="component" value="Unassembled WGS sequence"/>
</dbReference>
<evidence type="ECO:0000313" key="2">
    <source>
        <dbReference type="EMBL" id="MBB4752394.1"/>
    </source>
</evidence>
<protein>
    <submittedName>
        <fullName evidence="2">Uncharacterized protein</fullName>
    </submittedName>
</protein>
<proteinExistence type="predicted"/>
<accession>A0A7W7HKX5</accession>
<evidence type="ECO:0000313" key="3">
    <source>
        <dbReference type="Proteomes" id="UP000590511"/>
    </source>
</evidence>
<keyword evidence="1" id="KW-0812">Transmembrane</keyword>
<evidence type="ECO:0000256" key="1">
    <source>
        <dbReference type="SAM" id="Phobius"/>
    </source>
</evidence>
<name>A0A7W7HKX5_9ACTN</name>
<gene>
    <name evidence="2" type="ORF">BJ964_006555</name>
</gene>
<organism evidence="2 3">
    <name type="scientific">Actinoplanes lobatus</name>
    <dbReference type="NCBI Taxonomy" id="113568"/>
    <lineage>
        <taxon>Bacteria</taxon>
        <taxon>Bacillati</taxon>
        <taxon>Actinomycetota</taxon>
        <taxon>Actinomycetes</taxon>
        <taxon>Micromonosporales</taxon>
        <taxon>Micromonosporaceae</taxon>
        <taxon>Actinoplanes</taxon>
    </lineage>
</organism>
<keyword evidence="1" id="KW-1133">Transmembrane helix</keyword>
<keyword evidence="1" id="KW-0472">Membrane</keyword>